<dbReference type="Pfam" id="PF21982">
    <property type="entry name" value="RecX_HTH1"/>
    <property type="match status" value="1"/>
</dbReference>
<dbReference type="HAMAP" id="MF_01114">
    <property type="entry name" value="RecX"/>
    <property type="match status" value="1"/>
</dbReference>
<dbReference type="Gene3D" id="1.10.10.10">
    <property type="entry name" value="Winged helix-like DNA-binding domain superfamily/Winged helix DNA-binding domain"/>
    <property type="match status" value="3"/>
</dbReference>
<proteinExistence type="inferred from homology"/>
<reference evidence="10" key="1">
    <citation type="journal article" date="2019" name="Int. J. Syst. Evol. Microbiol.">
        <title>The Global Catalogue of Microorganisms (GCM) 10K type strain sequencing project: providing services to taxonomists for standard genome sequencing and annotation.</title>
        <authorList>
            <consortium name="The Broad Institute Genomics Platform"/>
            <consortium name="The Broad Institute Genome Sequencing Center for Infectious Disease"/>
            <person name="Wu L."/>
            <person name="Ma J."/>
        </authorList>
    </citation>
    <scope>NUCLEOTIDE SEQUENCE [LARGE SCALE GENOMIC DNA]</scope>
    <source>
        <strain evidence="10">NBRC 108725</strain>
    </source>
</reference>
<evidence type="ECO:0000256" key="5">
    <source>
        <dbReference type="HAMAP-Rule" id="MF_01114"/>
    </source>
</evidence>
<organism evidence="9 10">
    <name type="scientific">Naasia aerilata</name>
    <dbReference type="NCBI Taxonomy" id="1162966"/>
    <lineage>
        <taxon>Bacteria</taxon>
        <taxon>Bacillati</taxon>
        <taxon>Actinomycetota</taxon>
        <taxon>Actinomycetes</taxon>
        <taxon>Micrococcales</taxon>
        <taxon>Microbacteriaceae</taxon>
        <taxon>Naasia</taxon>
    </lineage>
</organism>
<evidence type="ECO:0000313" key="10">
    <source>
        <dbReference type="Proteomes" id="UP001321498"/>
    </source>
</evidence>
<dbReference type="InterPro" id="IPR053925">
    <property type="entry name" value="RecX_HTH_3rd"/>
</dbReference>
<dbReference type="PANTHER" id="PTHR33602">
    <property type="entry name" value="REGULATORY PROTEIN RECX FAMILY PROTEIN"/>
    <property type="match status" value="1"/>
</dbReference>
<dbReference type="InterPro" id="IPR053924">
    <property type="entry name" value="RecX_HTH_2nd"/>
</dbReference>
<keyword evidence="4 5" id="KW-0963">Cytoplasm</keyword>
<accession>A0ABM8GGV2</accession>
<name>A0ABM8GGV2_9MICO</name>
<gene>
    <name evidence="5" type="primary">recX</name>
    <name evidence="9" type="ORF">GCM10025866_34940</name>
</gene>
<comment type="similarity">
    <text evidence="2 5">Belongs to the RecX family.</text>
</comment>
<evidence type="ECO:0000259" key="7">
    <source>
        <dbReference type="Pfam" id="PF21981"/>
    </source>
</evidence>
<evidence type="ECO:0000313" key="9">
    <source>
        <dbReference type="EMBL" id="BDZ47585.1"/>
    </source>
</evidence>
<evidence type="ECO:0000256" key="3">
    <source>
        <dbReference type="ARBA" id="ARBA00018111"/>
    </source>
</evidence>
<sequence length="158" mass="17487">MRAAEKAERRAQNVSVAALTRRGMSVAELRDRLAERGIEPDEVESEIARLQDARYLDDASLAVSVVRAESERKGKGRSAVAAELRRRRVDDAAIEAALESLDDEGELERAVAVAEQRARQLRSYDAETARRRLYGFLQRRGFSGSVVSRAVDTALASD</sequence>
<keyword evidence="10" id="KW-1185">Reference proteome</keyword>
<comment type="subcellular location">
    <subcellularLocation>
        <location evidence="1 5">Cytoplasm</location>
    </subcellularLocation>
</comment>
<feature type="domain" description="RecX first three-helical" evidence="8">
    <location>
        <begin position="16"/>
        <end position="50"/>
    </location>
</feature>
<dbReference type="Proteomes" id="UP001321498">
    <property type="component" value="Chromosome"/>
</dbReference>
<evidence type="ECO:0000256" key="2">
    <source>
        <dbReference type="ARBA" id="ARBA00009695"/>
    </source>
</evidence>
<dbReference type="EMBL" id="AP027731">
    <property type="protein sequence ID" value="BDZ47585.1"/>
    <property type="molecule type" value="Genomic_DNA"/>
</dbReference>
<evidence type="ECO:0000259" key="6">
    <source>
        <dbReference type="Pfam" id="PF02631"/>
    </source>
</evidence>
<feature type="domain" description="RecX third three-helical" evidence="7">
    <location>
        <begin position="105"/>
        <end position="151"/>
    </location>
</feature>
<evidence type="ECO:0000259" key="8">
    <source>
        <dbReference type="Pfam" id="PF21982"/>
    </source>
</evidence>
<dbReference type="PANTHER" id="PTHR33602:SF1">
    <property type="entry name" value="REGULATORY PROTEIN RECX FAMILY PROTEIN"/>
    <property type="match status" value="1"/>
</dbReference>
<comment type="function">
    <text evidence="5">Modulates RecA activity.</text>
</comment>
<dbReference type="InterPro" id="IPR003783">
    <property type="entry name" value="Regulatory_RecX"/>
</dbReference>
<evidence type="ECO:0000256" key="1">
    <source>
        <dbReference type="ARBA" id="ARBA00004496"/>
    </source>
</evidence>
<protein>
    <recommendedName>
        <fullName evidence="3 5">Regulatory protein RecX</fullName>
    </recommendedName>
</protein>
<dbReference type="Pfam" id="PF21981">
    <property type="entry name" value="RecX_HTH3"/>
    <property type="match status" value="1"/>
</dbReference>
<feature type="domain" description="RecX second three-helical" evidence="6">
    <location>
        <begin position="57"/>
        <end position="98"/>
    </location>
</feature>
<dbReference type="InterPro" id="IPR053926">
    <property type="entry name" value="RecX_HTH_1st"/>
</dbReference>
<dbReference type="Pfam" id="PF02631">
    <property type="entry name" value="RecX_HTH2"/>
    <property type="match status" value="1"/>
</dbReference>
<evidence type="ECO:0000256" key="4">
    <source>
        <dbReference type="ARBA" id="ARBA00022490"/>
    </source>
</evidence>
<dbReference type="InterPro" id="IPR036388">
    <property type="entry name" value="WH-like_DNA-bd_sf"/>
</dbReference>